<evidence type="ECO:0000256" key="4">
    <source>
        <dbReference type="ARBA" id="ARBA00022679"/>
    </source>
</evidence>
<keyword evidence="7" id="KW-0812">Transmembrane</keyword>
<protein>
    <recommendedName>
        <fullName evidence="2">histidine kinase</fullName>
        <ecNumber evidence="2">2.7.13.3</ecNumber>
    </recommendedName>
</protein>
<proteinExistence type="predicted"/>
<evidence type="ECO:0000313" key="10">
    <source>
        <dbReference type="Proteomes" id="UP000658131"/>
    </source>
</evidence>
<comment type="catalytic activity">
    <reaction evidence="1">
        <text>ATP + protein L-histidine = ADP + protein N-phospho-L-histidine.</text>
        <dbReference type="EC" id="2.7.13.3"/>
    </reaction>
</comment>
<feature type="transmembrane region" description="Helical" evidence="7">
    <location>
        <begin position="81"/>
        <end position="100"/>
    </location>
</feature>
<dbReference type="EC" id="2.7.13.3" evidence="2"/>
<dbReference type="InterPro" id="IPR003594">
    <property type="entry name" value="HATPase_dom"/>
</dbReference>
<keyword evidence="3" id="KW-0597">Phosphoprotein</keyword>
<keyword evidence="6" id="KW-0902">Two-component regulatory system</keyword>
<evidence type="ECO:0000259" key="8">
    <source>
        <dbReference type="PROSITE" id="PS50109"/>
    </source>
</evidence>
<dbReference type="PROSITE" id="PS50109">
    <property type="entry name" value="HIS_KIN"/>
    <property type="match status" value="1"/>
</dbReference>
<dbReference type="PANTHER" id="PTHR44936:SF9">
    <property type="entry name" value="SENSOR PROTEIN CREC"/>
    <property type="match status" value="1"/>
</dbReference>
<dbReference type="SUPFAM" id="SSF55874">
    <property type="entry name" value="ATPase domain of HSP90 chaperone/DNA topoisomerase II/histidine kinase"/>
    <property type="match status" value="1"/>
</dbReference>
<reference evidence="9 10" key="1">
    <citation type="submission" date="2020-08" db="EMBL/GenBank/DDBJ databases">
        <title>Genome public.</title>
        <authorList>
            <person name="Liu C."/>
            <person name="Sun Q."/>
        </authorList>
    </citation>
    <scope>NUCLEOTIDE SEQUENCE [LARGE SCALE GENOMIC DNA]</scope>
    <source>
        <strain evidence="9 10">BX1</strain>
    </source>
</reference>
<keyword evidence="7" id="KW-1133">Transmembrane helix</keyword>
<evidence type="ECO:0000256" key="3">
    <source>
        <dbReference type="ARBA" id="ARBA00022553"/>
    </source>
</evidence>
<dbReference type="InterPro" id="IPR005467">
    <property type="entry name" value="His_kinase_dom"/>
</dbReference>
<dbReference type="GO" id="GO:0016301">
    <property type="term" value="F:kinase activity"/>
    <property type="evidence" value="ECO:0007669"/>
    <property type="project" value="UniProtKB-KW"/>
</dbReference>
<dbReference type="InterPro" id="IPR036890">
    <property type="entry name" value="HATPase_C_sf"/>
</dbReference>
<dbReference type="RefSeq" id="WP_262399624.1">
    <property type="nucleotide sequence ID" value="NZ_JACRTB010000008.1"/>
</dbReference>
<dbReference type="Gene3D" id="3.30.565.10">
    <property type="entry name" value="Histidine kinase-like ATPase, C-terminal domain"/>
    <property type="match status" value="1"/>
</dbReference>
<keyword evidence="7" id="KW-0472">Membrane</keyword>
<organism evidence="9 10">
    <name type="scientific">Yanshouia hominis</name>
    <dbReference type="NCBI Taxonomy" id="2763673"/>
    <lineage>
        <taxon>Bacteria</taxon>
        <taxon>Bacillati</taxon>
        <taxon>Bacillota</taxon>
        <taxon>Clostridia</taxon>
        <taxon>Eubacteriales</taxon>
        <taxon>Oscillospiraceae</taxon>
        <taxon>Yanshouia</taxon>
    </lineage>
</organism>
<dbReference type="PANTHER" id="PTHR44936">
    <property type="entry name" value="SENSOR PROTEIN CREC"/>
    <property type="match status" value="1"/>
</dbReference>
<sequence length="422" mass="47382">MRGLRHPLLIGAAVVISSEFYLGFSIADFRFSAAAVLFPVLLSAFGEVRDACRTGTLTASMVFAARFLMDLAGGVSPVEAVSQNLPGAFFYLFYGLLFGLMARGRGYFPTTVWAGISAFFCDFLSNLLESILRIRDFPADREIYSALMLVALIRAFTASLLLGLIRRHQLLLTREEHERRYQRLFLMTTALKNELYFMQKNTEEIEGIMSNAYRLYERLEHESDNRTLALAIARDVHEVKKDYIRIMQGMKEELAAAEQQGTMRFQDLLRMLKSYCQHQIEQKGLRITLDFGCGHDFCTRDHYALMSVLKNLVVNAVEAIESGGGQGTILIREEKDGSSYRFTVEDDGPGISARHLDYIFTMGFSTKFDEKTGSIARGVGLPGVKMTVEEQLDGTIGVETRPGLCTRFTVLIPAARLEEANE</sequence>
<name>A0ABR7NKA2_9FIRM</name>
<evidence type="ECO:0000313" key="9">
    <source>
        <dbReference type="EMBL" id="MBC8576073.1"/>
    </source>
</evidence>
<dbReference type="SMART" id="SM00387">
    <property type="entry name" value="HATPase_c"/>
    <property type="match status" value="1"/>
</dbReference>
<dbReference type="Pfam" id="PF02518">
    <property type="entry name" value="HATPase_c"/>
    <property type="match status" value="1"/>
</dbReference>
<dbReference type="InterPro" id="IPR050980">
    <property type="entry name" value="2C_sensor_his_kinase"/>
</dbReference>
<evidence type="ECO:0000256" key="5">
    <source>
        <dbReference type="ARBA" id="ARBA00022777"/>
    </source>
</evidence>
<keyword evidence="10" id="KW-1185">Reference proteome</keyword>
<comment type="caution">
    <text evidence="9">The sequence shown here is derived from an EMBL/GenBank/DDBJ whole genome shotgun (WGS) entry which is preliminary data.</text>
</comment>
<dbReference type="Proteomes" id="UP000658131">
    <property type="component" value="Unassembled WGS sequence"/>
</dbReference>
<evidence type="ECO:0000256" key="6">
    <source>
        <dbReference type="ARBA" id="ARBA00023012"/>
    </source>
</evidence>
<gene>
    <name evidence="9" type="ORF">H8717_06585</name>
</gene>
<evidence type="ECO:0000256" key="1">
    <source>
        <dbReference type="ARBA" id="ARBA00000085"/>
    </source>
</evidence>
<feature type="transmembrane region" description="Helical" evidence="7">
    <location>
        <begin position="143"/>
        <end position="165"/>
    </location>
</feature>
<keyword evidence="5 9" id="KW-0418">Kinase</keyword>
<accession>A0ABR7NKA2</accession>
<dbReference type="EMBL" id="JACRTB010000008">
    <property type="protein sequence ID" value="MBC8576073.1"/>
    <property type="molecule type" value="Genomic_DNA"/>
</dbReference>
<evidence type="ECO:0000256" key="2">
    <source>
        <dbReference type="ARBA" id="ARBA00012438"/>
    </source>
</evidence>
<feature type="domain" description="Histidine kinase" evidence="8">
    <location>
        <begin position="186"/>
        <end position="416"/>
    </location>
</feature>
<evidence type="ECO:0000256" key="7">
    <source>
        <dbReference type="SAM" id="Phobius"/>
    </source>
</evidence>
<keyword evidence="4" id="KW-0808">Transferase</keyword>